<gene>
    <name evidence="1" type="ORF">RRG08_056825</name>
</gene>
<reference evidence="1" key="1">
    <citation type="journal article" date="2023" name="G3 (Bethesda)">
        <title>A reference genome for the long-term kleptoplast-retaining sea slug Elysia crispata morphotype clarki.</title>
        <authorList>
            <person name="Eastman K.E."/>
            <person name="Pendleton A.L."/>
            <person name="Shaikh M.A."/>
            <person name="Suttiyut T."/>
            <person name="Ogas R."/>
            <person name="Tomko P."/>
            <person name="Gavelis G."/>
            <person name="Widhalm J.R."/>
            <person name="Wisecaver J.H."/>
        </authorList>
    </citation>
    <scope>NUCLEOTIDE SEQUENCE</scope>
    <source>
        <strain evidence="1">ECLA1</strain>
    </source>
</reference>
<protein>
    <submittedName>
        <fullName evidence="1">Uncharacterized protein</fullName>
    </submittedName>
</protein>
<sequence>MGRFVIRPFYRPALLHPQPEKAGRRRLCRLHIKLQSLSRISRWECQPSLVLPHGEKRCVMLSPQHKASKI</sequence>
<dbReference type="AlphaFoldDB" id="A0AAE1AC92"/>
<organism evidence="1 2">
    <name type="scientific">Elysia crispata</name>
    <name type="common">lettuce slug</name>
    <dbReference type="NCBI Taxonomy" id="231223"/>
    <lineage>
        <taxon>Eukaryota</taxon>
        <taxon>Metazoa</taxon>
        <taxon>Spiralia</taxon>
        <taxon>Lophotrochozoa</taxon>
        <taxon>Mollusca</taxon>
        <taxon>Gastropoda</taxon>
        <taxon>Heterobranchia</taxon>
        <taxon>Euthyneura</taxon>
        <taxon>Panpulmonata</taxon>
        <taxon>Sacoglossa</taxon>
        <taxon>Placobranchoidea</taxon>
        <taxon>Plakobranchidae</taxon>
        <taxon>Elysia</taxon>
    </lineage>
</organism>
<evidence type="ECO:0000313" key="1">
    <source>
        <dbReference type="EMBL" id="KAK3784870.1"/>
    </source>
</evidence>
<keyword evidence="2" id="KW-1185">Reference proteome</keyword>
<comment type="caution">
    <text evidence="1">The sequence shown here is derived from an EMBL/GenBank/DDBJ whole genome shotgun (WGS) entry which is preliminary data.</text>
</comment>
<name>A0AAE1AC92_9GAST</name>
<evidence type="ECO:0000313" key="2">
    <source>
        <dbReference type="Proteomes" id="UP001283361"/>
    </source>
</evidence>
<dbReference type="Proteomes" id="UP001283361">
    <property type="component" value="Unassembled WGS sequence"/>
</dbReference>
<proteinExistence type="predicted"/>
<dbReference type="EMBL" id="JAWDGP010002185">
    <property type="protein sequence ID" value="KAK3784870.1"/>
    <property type="molecule type" value="Genomic_DNA"/>
</dbReference>
<accession>A0AAE1AC92</accession>